<accession>A0A7S4GQM6</accession>
<reference evidence="1" key="1">
    <citation type="submission" date="2021-01" db="EMBL/GenBank/DDBJ databases">
        <authorList>
            <person name="Corre E."/>
            <person name="Pelletier E."/>
            <person name="Niang G."/>
            <person name="Scheremetjew M."/>
            <person name="Finn R."/>
            <person name="Kale V."/>
            <person name="Holt S."/>
            <person name="Cochrane G."/>
            <person name="Meng A."/>
            <person name="Brown T."/>
            <person name="Cohen L."/>
        </authorList>
    </citation>
    <scope>NUCLEOTIDE SEQUENCE</scope>
    <source>
        <strain evidence="1">LB1974</strain>
    </source>
</reference>
<evidence type="ECO:0000313" key="1">
    <source>
        <dbReference type="EMBL" id="CAE0843982.1"/>
    </source>
</evidence>
<proteinExistence type="predicted"/>
<protein>
    <submittedName>
        <fullName evidence="1">Uncharacterized protein</fullName>
    </submittedName>
</protein>
<dbReference type="EMBL" id="HBJB01003527">
    <property type="protein sequence ID" value="CAE0843982.1"/>
    <property type="molecule type" value="Transcribed_RNA"/>
</dbReference>
<organism evidence="1">
    <name type="scientific">Oxyrrhis marina</name>
    <name type="common">Dinoflagellate</name>
    <dbReference type="NCBI Taxonomy" id="2969"/>
    <lineage>
        <taxon>Eukaryota</taxon>
        <taxon>Sar</taxon>
        <taxon>Alveolata</taxon>
        <taxon>Dinophyceae</taxon>
        <taxon>Oxyrrhinales</taxon>
        <taxon>Oxyrrhinaceae</taxon>
        <taxon>Oxyrrhis</taxon>
    </lineage>
</organism>
<gene>
    <name evidence="1" type="ORF">OMAR00294_LOCUS2869</name>
</gene>
<name>A0A7S4GQM6_OXYMA</name>
<dbReference type="AlphaFoldDB" id="A0A7S4GQM6"/>
<sequence length="244" mass="26283">MALAADGRQVMDDREASVLAEELRYLRETTWCIYCCCTGCGLTQEGFQDCGCLNVKHKICCLRGQSKSKTPCSEGIISGEGKCCCLLSHTQLPPGPEGTPGLICCGAQLMKWGGKDKDDTAAWIRPGRDHIDEYFMKAFWCFYCGCCGRGCTQPLDPLAKGEAFVCCVHSQVETADMTQPDGLCNNRGQVCCLITHCRCLPKYTPGIACCGAKLCLTNLPDPDTAPELNGGVVATAPAQQPMMA</sequence>